<dbReference type="EMBL" id="JBIAHM010000007">
    <property type="protein sequence ID" value="MFE9600886.1"/>
    <property type="molecule type" value="Genomic_DNA"/>
</dbReference>
<accession>A0ABW6M429</accession>
<comment type="caution">
    <text evidence="2">The sequence shown here is derived from an EMBL/GenBank/DDBJ whole genome shotgun (WGS) entry which is preliminary data.</text>
</comment>
<protein>
    <submittedName>
        <fullName evidence="2">Uncharacterized protein</fullName>
    </submittedName>
</protein>
<sequence>MIVATVLVALLIGVGAYFGITQLTSSGSEKPAGAVPTTWSPSPTTDATLPPQPTEQSPSLPPTQPASPTAPLSSARAGPVHTVEAYFAAINAGNYKRAWELGGNNLIPGSYSSFVKEFEGTVADSVTVISVAGDKVEIELDATQTDGTHRYFTGTYTVRGGVIASANIQRQ</sequence>
<name>A0ABW6M429_9ACTN</name>
<evidence type="ECO:0000256" key="1">
    <source>
        <dbReference type="SAM" id="MobiDB-lite"/>
    </source>
</evidence>
<feature type="compositionally biased region" description="Polar residues" evidence="1">
    <location>
        <begin position="37"/>
        <end position="47"/>
    </location>
</feature>
<keyword evidence="3" id="KW-1185">Reference proteome</keyword>
<evidence type="ECO:0000313" key="3">
    <source>
        <dbReference type="Proteomes" id="UP001601303"/>
    </source>
</evidence>
<organism evidence="2 3">
    <name type="scientific">Streptomyces hokutonensis</name>
    <dbReference type="NCBI Taxonomy" id="1306990"/>
    <lineage>
        <taxon>Bacteria</taxon>
        <taxon>Bacillati</taxon>
        <taxon>Actinomycetota</taxon>
        <taxon>Actinomycetes</taxon>
        <taxon>Kitasatosporales</taxon>
        <taxon>Streptomycetaceae</taxon>
        <taxon>Streptomyces</taxon>
    </lineage>
</organism>
<dbReference type="Proteomes" id="UP001601303">
    <property type="component" value="Unassembled WGS sequence"/>
</dbReference>
<reference evidence="2 3" key="1">
    <citation type="submission" date="2024-10" db="EMBL/GenBank/DDBJ databases">
        <title>The Natural Products Discovery Center: Release of the First 8490 Sequenced Strains for Exploring Actinobacteria Biosynthetic Diversity.</title>
        <authorList>
            <person name="Kalkreuter E."/>
            <person name="Kautsar S.A."/>
            <person name="Yang D."/>
            <person name="Bader C.D."/>
            <person name="Teijaro C.N."/>
            <person name="Fluegel L."/>
            <person name="Davis C.M."/>
            <person name="Simpson J.R."/>
            <person name="Lauterbach L."/>
            <person name="Steele A.D."/>
            <person name="Gui C."/>
            <person name="Meng S."/>
            <person name="Li G."/>
            <person name="Viehrig K."/>
            <person name="Ye F."/>
            <person name="Su P."/>
            <person name="Kiefer A.F."/>
            <person name="Nichols A."/>
            <person name="Cepeda A.J."/>
            <person name="Yan W."/>
            <person name="Fan B."/>
            <person name="Jiang Y."/>
            <person name="Adhikari A."/>
            <person name="Zheng C.-J."/>
            <person name="Schuster L."/>
            <person name="Cowan T.M."/>
            <person name="Smanski M.J."/>
            <person name="Chevrette M.G."/>
            <person name="De Carvalho L.P.S."/>
            <person name="Shen B."/>
        </authorList>
    </citation>
    <scope>NUCLEOTIDE SEQUENCE [LARGE SCALE GENOMIC DNA]</scope>
    <source>
        <strain evidence="2 3">NPDC006488</strain>
    </source>
</reference>
<gene>
    <name evidence="2" type="ORF">ACFYNQ_20250</name>
</gene>
<dbReference type="RefSeq" id="WP_388107701.1">
    <property type="nucleotide sequence ID" value="NZ_JBIAHM010000007.1"/>
</dbReference>
<feature type="region of interest" description="Disordered" evidence="1">
    <location>
        <begin position="27"/>
        <end position="75"/>
    </location>
</feature>
<proteinExistence type="predicted"/>
<evidence type="ECO:0000313" key="2">
    <source>
        <dbReference type="EMBL" id="MFE9600886.1"/>
    </source>
</evidence>